<comment type="similarity">
    <text evidence="2">Belongs to the DoxX family.</text>
</comment>
<evidence type="ECO:0000256" key="7">
    <source>
        <dbReference type="SAM" id="Phobius"/>
    </source>
</evidence>
<evidence type="ECO:0000313" key="9">
    <source>
        <dbReference type="Proteomes" id="UP001141619"/>
    </source>
</evidence>
<sequence length="135" mass="14444">MLIGRVLMSAIFIWSGFGKLVGAAAAKAYMVHMGVPVPELAWIVTVVIEFVGGLALLLGLRVRLLGALFALWCLVTAFVAHLDFSVPGNNVQFMKNIAMCGGFIYIALFGGGIYTVECLFHKKTPVTPTTPPSNS</sequence>
<proteinExistence type="inferred from homology"/>
<evidence type="ECO:0000313" key="8">
    <source>
        <dbReference type="EMBL" id="MDA5194727.1"/>
    </source>
</evidence>
<dbReference type="InterPro" id="IPR051907">
    <property type="entry name" value="DoxX-like_oxidoreductase"/>
</dbReference>
<reference evidence="8" key="2">
    <citation type="journal article" date="2023" name="Syst. Appl. Microbiol.">
        <title>Govania unica gen. nov., sp. nov., a rare biosphere bacterium that represents a novel family in the class Alphaproteobacteria.</title>
        <authorList>
            <person name="Vandamme P."/>
            <person name="Peeters C."/>
            <person name="Hettiarachchi A."/>
            <person name="Cnockaert M."/>
            <person name="Carlier A."/>
        </authorList>
    </citation>
    <scope>NUCLEOTIDE SEQUENCE</scope>
    <source>
        <strain evidence="8">LMG 31809</strain>
    </source>
</reference>
<feature type="transmembrane region" description="Helical" evidence="7">
    <location>
        <begin position="65"/>
        <end position="84"/>
    </location>
</feature>
<comment type="caution">
    <text evidence="8">The sequence shown here is derived from an EMBL/GenBank/DDBJ whole genome shotgun (WGS) entry which is preliminary data.</text>
</comment>
<protein>
    <submittedName>
        <fullName evidence="8">DoxX family protein</fullName>
    </submittedName>
</protein>
<keyword evidence="9" id="KW-1185">Reference proteome</keyword>
<keyword evidence="6 7" id="KW-0472">Membrane</keyword>
<feature type="transmembrane region" description="Helical" evidence="7">
    <location>
        <begin position="41"/>
        <end position="58"/>
    </location>
</feature>
<dbReference type="InterPro" id="IPR032808">
    <property type="entry name" value="DoxX"/>
</dbReference>
<name>A0A9X3TZW3_9PROT</name>
<gene>
    <name evidence="8" type="ORF">NYP16_12265</name>
</gene>
<keyword evidence="4 7" id="KW-0812">Transmembrane</keyword>
<reference evidence="8" key="1">
    <citation type="submission" date="2022-08" db="EMBL/GenBank/DDBJ databases">
        <authorList>
            <person name="Vandamme P."/>
            <person name="Hettiarachchi A."/>
            <person name="Peeters C."/>
            <person name="Cnockaert M."/>
            <person name="Carlier A."/>
        </authorList>
    </citation>
    <scope>NUCLEOTIDE SEQUENCE</scope>
    <source>
        <strain evidence="8">LMG 31809</strain>
    </source>
</reference>
<dbReference type="EMBL" id="JANWOI010000004">
    <property type="protein sequence ID" value="MDA5194727.1"/>
    <property type="molecule type" value="Genomic_DNA"/>
</dbReference>
<dbReference type="PANTHER" id="PTHR33452">
    <property type="entry name" value="OXIDOREDUCTASE CATD-RELATED"/>
    <property type="match status" value="1"/>
</dbReference>
<dbReference type="PANTHER" id="PTHR33452:SF1">
    <property type="entry name" value="INNER MEMBRANE PROTEIN YPHA-RELATED"/>
    <property type="match status" value="1"/>
</dbReference>
<evidence type="ECO:0000256" key="6">
    <source>
        <dbReference type="ARBA" id="ARBA00023136"/>
    </source>
</evidence>
<evidence type="ECO:0000256" key="5">
    <source>
        <dbReference type="ARBA" id="ARBA00022989"/>
    </source>
</evidence>
<feature type="transmembrane region" description="Helical" evidence="7">
    <location>
        <begin position="96"/>
        <end position="116"/>
    </location>
</feature>
<dbReference type="AlphaFoldDB" id="A0A9X3TZW3"/>
<dbReference type="GO" id="GO:0005886">
    <property type="term" value="C:plasma membrane"/>
    <property type="evidence" value="ECO:0007669"/>
    <property type="project" value="UniProtKB-SubCell"/>
</dbReference>
<evidence type="ECO:0000256" key="3">
    <source>
        <dbReference type="ARBA" id="ARBA00022475"/>
    </source>
</evidence>
<dbReference type="RefSeq" id="WP_274944432.1">
    <property type="nucleotide sequence ID" value="NZ_JANWOI010000004.1"/>
</dbReference>
<organism evidence="8 9">
    <name type="scientific">Govanella unica</name>
    <dbReference type="NCBI Taxonomy" id="2975056"/>
    <lineage>
        <taxon>Bacteria</taxon>
        <taxon>Pseudomonadati</taxon>
        <taxon>Pseudomonadota</taxon>
        <taxon>Alphaproteobacteria</taxon>
        <taxon>Emcibacterales</taxon>
        <taxon>Govanellaceae</taxon>
        <taxon>Govanella</taxon>
    </lineage>
</organism>
<accession>A0A9X3TZW3</accession>
<comment type="subcellular location">
    <subcellularLocation>
        <location evidence="1">Cell membrane</location>
        <topology evidence="1">Multi-pass membrane protein</topology>
    </subcellularLocation>
</comment>
<evidence type="ECO:0000256" key="1">
    <source>
        <dbReference type="ARBA" id="ARBA00004651"/>
    </source>
</evidence>
<keyword evidence="3" id="KW-1003">Cell membrane</keyword>
<keyword evidence="5 7" id="KW-1133">Transmembrane helix</keyword>
<evidence type="ECO:0000256" key="4">
    <source>
        <dbReference type="ARBA" id="ARBA00022692"/>
    </source>
</evidence>
<evidence type="ECO:0000256" key="2">
    <source>
        <dbReference type="ARBA" id="ARBA00006679"/>
    </source>
</evidence>
<dbReference type="Pfam" id="PF07681">
    <property type="entry name" value="DoxX"/>
    <property type="match status" value="1"/>
</dbReference>
<dbReference type="Proteomes" id="UP001141619">
    <property type="component" value="Unassembled WGS sequence"/>
</dbReference>